<dbReference type="AlphaFoldDB" id="A0AAV2Q868"/>
<evidence type="ECO:0000313" key="3">
    <source>
        <dbReference type="Proteomes" id="UP001497623"/>
    </source>
</evidence>
<proteinExistence type="predicted"/>
<keyword evidence="3" id="KW-1185">Reference proteome</keyword>
<organism evidence="2 3">
    <name type="scientific">Meganyctiphanes norvegica</name>
    <name type="common">Northern krill</name>
    <name type="synonym">Thysanopoda norvegica</name>
    <dbReference type="NCBI Taxonomy" id="48144"/>
    <lineage>
        <taxon>Eukaryota</taxon>
        <taxon>Metazoa</taxon>
        <taxon>Ecdysozoa</taxon>
        <taxon>Arthropoda</taxon>
        <taxon>Crustacea</taxon>
        <taxon>Multicrustacea</taxon>
        <taxon>Malacostraca</taxon>
        <taxon>Eumalacostraca</taxon>
        <taxon>Eucarida</taxon>
        <taxon>Euphausiacea</taxon>
        <taxon>Euphausiidae</taxon>
        <taxon>Meganyctiphanes</taxon>
    </lineage>
</organism>
<gene>
    <name evidence="2" type="ORF">MNOR_LOCUS9759</name>
</gene>
<dbReference type="EMBL" id="CAXKWB010004773">
    <property type="protein sequence ID" value="CAL4075358.1"/>
    <property type="molecule type" value="Genomic_DNA"/>
</dbReference>
<feature type="non-terminal residue" evidence="2">
    <location>
        <position position="235"/>
    </location>
</feature>
<keyword evidence="1" id="KW-0175">Coiled coil</keyword>
<accession>A0AAV2Q868</accession>
<reference evidence="2 3" key="1">
    <citation type="submission" date="2024-05" db="EMBL/GenBank/DDBJ databases">
        <authorList>
            <person name="Wallberg A."/>
        </authorList>
    </citation>
    <scope>NUCLEOTIDE SEQUENCE [LARGE SCALE GENOMIC DNA]</scope>
</reference>
<feature type="coiled-coil region" evidence="1">
    <location>
        <begin position="28"/>
        <end position="212"/>
    </location>
</feature>
<feature type="non-terminal residue" evidence="2">
    <location>
        <position position="1"/>
    </location>
</feature>
<name>A0AAV2Q868_MEGNR</name>
<comment type="caution">
    <text evidence="2">The sequence shown here is derived from an EMBL/GenBank/DDBJ whole genome shotgun (WGS) entry which is preliminary data.</text>
</comment>
<evidence type="ECO:0000313" key="2">
    <source>
        <dbReference type="EMBL" id="CAL4075358.1"/>
    </source>
</evidence>
<evidence type="ECO:0000256" key="1">
    <source>
        <dbReference type="SAM" id="Coils"/>
    </source>
</evidence>
<dbReference type="Proteomes" id="UP001497623">
    <property type="component" value="Unassembled WGS sequence"/>
</dbReference>
<sequence>QALTVEVDRLQDEVDIQKKASKETSKSLSEAAEQLSNVKSDYANCMEEKDQIAQQVKKLEESLSVQEEVCNSLRAQVFILEKRIVTEEEKFQVIEERRRKATEQVEEERQKSVQLAKELEDAKQDSKNNSMIDLEMRDYEQTVEELNTQLAEKDTNFAELKTELEREKSRSANLQEQLNYLTVQGNTERERAEKMKKLLLEHKTELAELRQSQEIKIQQCANDRNIIEKITQVKQ</sequence>
<protein>
    <submittedName>
        <fullName evidence="2">Uncharacterized protein</fullName>
    </submittedName>
</protein>